<dbReference type="PROSITE" id="PS00894">
    <property type="entry name" value="HTH_DEOR_1"/>
    <property type="match status" value="1"/>
</dbReference>
<sequence>MFEEERRKELVEYINRHQRASVQELSEHFQVSESTIRRDLRFLEEEKLLKRTHGGAIALEHVAFEPTFMEKETKFLPEKQAIAQKACELIREGDTILLDSGTTTLQLAKKLKAFSRLTIVTNSLVIAKEFQEHPTIDVHLLGGTLRKETLALVGPFAEQILGMINVDKVFIATNGLDIHEGLTTPNVLEAKTKRNMIKAGKEVILLTDHSKAGKVSFAKFADLEEIDQCIIDHGASDELVRQMQKMGINVHIVGGSL</sequence>
<keyword evidence="3" id="KW-0804">Transcription</keyword>
<dbReference type="RefSeq" id="WP_307337726.1">
    <property type="nucleotide sequence ID" value="NZ_JAUSUQ010000005.1"/>
</dbReference>
<organism evidence="5 6">
    <name type="scientific">Caldalkalibacillus uzonensis</name>
    <dbReference type="NCBI Taxonomy" id="353224"/>
    <lineage>
        <taxon>Bacteria</taxon>
        <taxon>Bacillati</taxon>
        <taxon>Bacillota</taxon>
        <taxon>Bacilli</taxon>
        <taxon>Bacillales</taxon>
        <taxon>Bacillaceae</taxon>
        <taxon>Caldalkalibacillus</taxon>
    </lineage>
</organism>
<dbReference type="SUPFAM" id="SSF46785">
    <property type="entry name" value="Winged helix' DNA-binding domain"/>
    <property type="match status" value="1"/>
</dbReference>
<comment type="caution">
    <text evidence="5">The sequence shown here is derived from an EMBL/GenBank/DDBJ whole genome shotgun (WGS) entry which is preliminary data.</text>
</comment>
<dbReference type="Pfam" id="PF08220">
    <property type="entry name" value="HTH_DeoR"/>
    <property type="match status" value="1"/>
</dbReference>
<dbReference type="SMART" id="SM00420">
    <property type="entry name" value="HTH_DEOR"/>
    <property type="match status" value="1"/>
</dbReference>
<accession>A0ABU0CQU0</accession>
<gene>
    <name evidence="5" type="ORF">J2S00_001574</name>
</gene>
<dbReference type="SMART" id="SM01134">
    <property type="entry name" value="DeoRC"/>
    <property type="match status" value="1"/>
</dbReference>
<dbReference type="SUPFAM" id="SSF100950">
    <property type="entry name" value="NagB/RpiA/CoA transferase-like"/>
    <property type="match status" value="1"/>
</dbReference>
<dbReference type="Gene3D" id="1.10.10.10">
    <property type="entry name" value="Winged helix-like DNA-binding domain superfamily/Winged helix DNA-binding domain"/>
    <property type="match status" value="1"/>
</dbReference>
<dbReference type="Pfam" id="PF00455">
    <property type="entry name" value="DeoRC"/>
    <property type="match status" value="1"/>
</dbReference>
<dbReference type="InterPro" id="IPR036388">
    <property type="entry name" value="WH-like_DNA-bd_sf"/>
</dbReference>
<feature type="domain" description="HTH deoR-type" evidence="4">
    <location>
        <begin position="3"/>
        <end position="58"/>
    </location>
</feature>
<evidence type="ECO:0000313" key="6">
    <source>
        <dbReference type="Proteomes" id="UP001232445"/>
    </source>
</evidence>
<name>A0ABU0CQU0_9BACI</name>
<dbReference type="InterPro" id="IPR018356">
    <property type="entry name" value="Tscrpt_reg_HTH_DeoR_CS"/>
</dbReference>
<dbReference type="PANTHER" id="PTHR30363">
    <property type="entry name" value="HTH-TYPE TRANSCRIPTIONAL REGULATOR SRLR-RELATED"/>
    <property type="match status" value="1"/>
</dbReference>
<dbReference type="InterPro" id="IPR036390">
    <property type="entry name" value="WH_DNA-bd_sf"/>
</dbReference>
<dbReference type="Proteomes" id="UP001232445">
    <property type="component" value="Unassembled WGS sequence"/>
</dbReference>
<dbReference type="InterPro" id="IPR014036">
    <property type="entry name" value="DeoR-like_C"/>
</dbReference>
<keyword evidence="2" id="KW-0238">DNA-binding</keyword>
<dbReference type="Gene3D" id="3.40.50.1360">
    <property type="match status" value="1"/>
</dbReference>
<evidence type="ECO:0000259" key="4">
    <source>
        <dbReference type="PROSITE" id="PS51000"/>
    </source>
</evidence>
<dbReference type="PRINTS" id="PR00037">
    <property type="entry name" value="HTHLACR"/>
</dbReference>
<evidence type="ECO:0000256" key="2">
    <source>
        <dbReference type="ARBA" id="ARBA00023125"/>
    </source>
</evidence>
<evidence type="ECO:0000256" key="3">
    <source>
        <dbReference type="ARBA" id="ARBA00023163"/>
    </source>
</evidence>
<dbReference type="PANTHER" id="PTHR30363:SF44">
    <property type="entry name" value="AGA OPERON TRANSCRIPTIONAL REPRESSOR-RELATED"/>
    <property type="match status" value="1"/>
</dbReference>
<dbReference type="InterPro" id="IPR050313">
    <property type="entry name" value="Carb_Metab_HTH_regulators"/>
</dbReference>
<dbReference type="PROSITE" id="PS51000">
    <property type="entry name" value="HTH_DEOR_2"/>
    <property type="match status" value="1"/>
</dbReference>
<proteinExistence type="predicted"/>
<dbReference type="InterPro" id="IPR037171">
    <property type="entry name" value="NagB/RpiA_transferase-like"/>
</dbReference>
<evidence type="ECO:0000256" key="1">
    <source>
        <dbReference type="ARBA" id="ARBA00023015"/>
    </source>
</evidence>
<keyword evidence="6" id="KW-1185">Reference proteome</keyword>
<keyword evidence="1" id="KW-0805">Transcription regulation</keyword>
<dbReference type="InterPro" id="IPR001034">
    <property type="entry name" value="DeoR_HTH"/>
</dbReference>
<reference evidence="5 6" key="1">
    <citation type="submission" date="2023-07" db="EMBL/GenBank/DDBJ databases">
        <title>Genomic Encyclopedia of Type Strains, Phase IV (KMG-IV): sequencing the most valuable type-strain genomes for metagenomic binning, comparative biology and taxonomic classification.</title>
        <authorList>
            <person name="Goeker M."/>
        </authorList>
    </citation>
    <scope>NUCLEOTIDE SEQUENCE [LARGE SCALE GENOMIC DNA]</scope>
    <source>
        <strain evidence="5 6">DSM 17740</strain>
    </source>
</reference>
<dbReference type="EMBL" id="JAUSUQ010000005">
    <property type="protein sequence ID" value="MDQ0338788.1"/>
    <property type="molecule type" value="Genomic_DNA"/>
</dbReference>
<evidence type="ECO:0000313" key="5">
    <source>
        <dbReference type="EMBL" id="MDQ0338788.1"/>
    </source>
</evidence>
<protein>
    <submittedName>
        <fullName evidence="5">DeoR family fructose operon transcriptional repressor</fullName>
    </submittedName>
</protein>